<feature type="region of interest" description="Disordered" evidence="1">
    <location>
        <begin position="128"/>
        <end position="151"/>
    </location>
</feature>
<keyword evidence="3" id="KW-1185">Reference proteome</keyword>
<feature type="compositionally biased region" description="Basic and acidic residues" evidence="1">
    <location>
        <begin position="128"/>
        <end position="147"/>
    </location>
</feature>
<name>A0AAE1ARC2_9GAST</name>
<evidence type="ECO:0000313" key="2">
    <source>
        <dbReference type="EMBL" id="KAK3791322.1"/>
    </source>
</evidence>
<sequence length="188" mass="21614">MRCWELQNHSDEISFKRCVEQTVFAERLPELDIRDDTIDTVRNGLCGLVEQIGQGRLRQLILASHYHWRRRIKLSQRRKGVSGQPRLHVMCPPLTTNALGMMVGVSAGRECSLIQAGFCLQTSSIDRPRSEVDNDKKPADVHEPREDAESDTFPQITRITKSEGVIMFCLCHRLLLFKMLRYGLYTEV</sequence>
<reference evidence="2" key="1">
    <citation type="journal article" date="2023" name="G3 (Bethesda)">
        <title>A reference genome for the long-term kleptoplast-retaining sea slug Elysia crispata morphotype clarki.</title>
        <authorList>
            <person name="Eastman K.E."/>
            <person name="Pendleton A.L."/>
            <person name="Shaikh M.A."/>
            <person name="Suttiyut T."/>
            <person name="Ogas R."/>
            <person name="Tomko P."/>
            <person name="Gavelis G."/>
            <person name="Widhalm J.R."/>
            <person name="Wisecaver J.H."/>
        </authorList>
    </citation>
    <scope>NUCLEOTIDE SEQUENCE</scope>
    <source>
        <strain evidence="2">ECLA1</strain>
    </source>
</reference>
<dbReference type="EMBL" id="JAWDGP010001473">
    <property type="protein sequence ID" value="KAK3791322.1"/>
    <property type="molecule type" value="Genomic_DNA"/>
</dbReference>
<dbReference type="AlphaFoldDB" id="A0AAE1ARC2"/>
<protein>
    <submittedName>
        <fullName evidence="2">Uncharacterized protein</fullName>
    </submittedName>
</protein>
<proteinExistence type="predicted"/>
<accession>A0AAE1ARC2</accession>
<evidence type="ECO:0000313" key="3">
    <source>
        <dbReference type="Proteomes" id="UP001283361"/>
    </source>
</evidence>
<dbReference type="Proteomes" id="UP001283361">
    <property type="component" value="Unassembled WGS sequence"/>
</dbReference>
<evidence type="ECO:0000256" key="1">
    <source>
        <dbReference type="SAM" id="MobiDB-lite"/>
    </source>
</evidence>
<comment type="caution">
    <text evidence="2">The sequence shown here is derived from an EMBL/GenBank/DDBJ whole genome shotgun (WGS) entry which is preliminary data.</text>
</comment>
<gene>
    <name evidence="2" type="ORF">RRG08_012508</name>
</gene>
<organism evidence="2 3">
    <name type="scientific">Elysia crispata</name>
    <name type="common">lettuce slug</name>
    <dbReference type="NCBI Taxonomy" id="231223"/>
    <lineage>
        <taxon>Eukaryota</taxon>
        <taxon>Metazoa</taxon>
        <taxon>Spiralia</taxon>
        <taxon>Lophotrochozoa</taxon>
        <taxon>Mollusca</taxon>
        <taxon>Gastropoda</taxon>
        <taxon>Heterobranchia</taxon>
        <taxon>Euthyneura</taxon>
        <taxon>Panpulmonata</taxon>
        <taxon>Sacoglossa</taxon>
        <taxon>Placobranchoidea</taxon>
        <taxon>Plakobranchidae</taxon>
        <taxon>Elysia</taxon>
    </lineage>
</organism>